<feature type="domain" description="Trimeric autotransporter adhesin YadA-like stalk" evidence="2">
    <location>
        <begin position="848"/>
        <end position="882"/>
    </location>
</feature>
<dbReference type="Gene3D" id="2.150.10.10">
    <property type="entry name" value="Serralysin-like metalloprotease, C-terminal"/>
    <property type="match status" value="3"/>
</dbReference>
<feature type="domain" description="Trimeric autotransporter adhesin YadA-like stalk" evidence="2">
    <location>
        <begin position="512"/>
        <end position="541"/>
    </location>
</feature>
<organism evidence="3 4">
    <name type="scientific">Dyella monticola</name>
    <dbReference type="NCBI Taxonomy" id="1927958"/>
    <lineage>
        <taxon>Bacteria</taxon>
        <taxon>Pseudomonadati</taxon>
        <taxon>Pseudomonadota</taxon>
        <taxon>Gammaproteobacteria</taxon>
        <taxon>Lysobacterales</taxon>
        <taxon>Rhodanobacteraceae</taxon>
        <taxon>Dyella</taxon>
    </lineage>
</organism>
<accession>A0A370WRD7</accession>
<keyword evidence="4" id="KW-1185">Reference proteome</keyword>
<evidence type="ECO:0000259" key="1">
    <source>
        <dbReference type="Pfam" id="PF05658"/>
    </source>
</evidence>
<feature type="domain" description="Trimeric autotransporter adhesin YadA-like stalk" evidence="2">
    <location>
        <begin position="59"/>
        <end position="100"/>
    </location>
</feature>
<dbReference type="InterPro" id="IPR011049">
    <property type="entry name" value="Serralysin-like_metalloprot_C"/>
</dbReference>
<feature type="domain" description="Trimeric autotransporter adhesin YadA-like head" evidence="1">
    <location>
        <begin position="817"/>
        <end position="842"/>
    </location>
</feature>
<feature type="domain" description="Trimeric autotransporter adhesin YadA-like head" evidence="1">
    <location>
        <begin position="564"/>
        <end position="590"/>
    </location>
</feature>
<evidence type="ECO:0000313" key="4">
    <source>
        <dbReference type="Proteomes" id="UP000254258"/>
    </source>
</evidence>
<gene>
    <name evidence="3" type="ORF">DWU98_21315</name>
</gene>
<dbReference type="AlphaFoldDB" id="A0A370WRD7"/>
<proteinExistence type="predicted"/>
<dbReference type="Proteomes" id="UP000254258">
    <property type="component" value="Unassembled WGS sequence"/>
</dbReference>
<dbReference type="SUPFAM" id="SSF101967">
    <property type="entry name" value="Adhesin YadA, collagen-binding domain"/>
    <property type="match status" value="3"/>
</dbReference>
<comment type="caution">
    <text evidence="3">The sequence shown here is derived from an EMBL/GenBank/DDBJ whole genome shotgun (WGS) entry which is preliminary data.</text>
</comment>
<reference evidence="3 4" key="1">
    <citation type="submission" date="2018-07" db="EMBL/GenBank/DDBJ databases">
        <title>Dyella monticola sp. nov. and Dyella psychrodurans sp. nov. isolated from monsoon evergreen broad-leaved forest soil of Dinghu Mountain, China.</title>
        <authorList>
            <person name="Gao Z."/>
            <person name="Qiu L."/>
        </authorList>
    </citation>
    <scope>NUCLEOTIDE SEQUENCE [LARGE SCALE GENOMIC DNA]</scope>
    <source>
        <strain evidence="3 4">4G-K06</strain>
    </source>
</reference>
<dbReference type="InterPro" id="IPR008635">
    <property type="entry name" value="Coiled_stalk_dom"/>
</dbReference>
<feature type="domain" description="Trimeric autotransporter adhesin YadA-like head" evidence="1">
    <location>
        <begin position="745"/>
        <end position="769"/>
    </location>
</feature>
<dbReference type="Pfam" id="PF05658">
    <property type="entry name" value="YadA_head"/>
    <property type="match status" value="5"/>
</dbReference>
<sequence>MTGVGNAITQIGDQVTDLQDTLDNSGLFDADGDLLAVVYTDDTKTEVTLGTTGTPVTTTNLAAGEVSPTSVDAINGAQLFDTAQSIATTLGGDAVVNDDGTVSEPVYTIGGEPVTGVGNAITQIGDQVTDLQGTLDNSGLFDADGDLLAVVYTDGDKTNVTLGTTGTPVGMSNLAPGGVSAASVDAVNGSQLFDTAQSIATTLGGNATVNADGTVSEPVYTIGGEEVTGVGDAITQIGDQLSNLQDTLDNSGLLDPDSGELLAVVYTDDTKTAVTLGTTGTPVTTTNLAAGEVSPTSVDAINGSQLFDTAQSIATTLGGDATVNEDGTVSEPVYTIGGEEVTGVGNAITQIGDQLGNLHDTLEGSGLFDADGDLLAVVYTDDTKTAVTLGTTDTPVAMTNLAAGDVSSSSVDAVNGSQLFGTAQSIATALGGDAEVNPDGTVSEPVYTVGGESVTGVGEAITQIDNQMTDLQEKLDNSGLFDADGDLLAVVYTDDTKTAVTLGTTGTPVTMTNVAPGDLSADSTDAVNGGQLTTELSNLKDELINGAIDLKYIKVTSTGAAANANGTNAVAIGSASSATIAGAVAIGTGARASGTNSVAIGSNSVASDADVVSVGYIGGERKIINVDNGEIASDSTDAINGSQLYGVRKALDALIANKGPKDAPDPLATMEGRTNHNVASLNGGDPAQMTAAAIGAFSTASGANAIAMGLQNIAASDYSVALGHMAHTGVDQSYSVAMGSDVQTNGARAVALGTRVQANGEQALALGSNGTLAIGRSTIAMGDGVRARGDHGIAVGRRAMVGADEALALGADASVAAEAVGGVALGYGAVADRGNALSIGGGNIGARQIIHVSAGTEPTDAVNVAQLQEALAAMRAEITLLRSQLGGRASQQ</sequence>
<dbReference type="InterPro" id="IPR008640">
    <property type="entry name" value="Adhesin_Head_dom"/>
</dbReference>
<dbReference type="OrthoDB" id="1631723at2"/>
<dbReference type="Gene3D" id="1.20.5.170">
    <property type="match status" value="5"/>
</dbReference>
<feature type="domain" description="Trimeric autotransporter adhesin YadA-like stalk" evidence="2">
    <location>
        <begin position="286"/>
        <end position="325"/>
    </location>
</feature>
<dbReference type="RefSeq" id="WP_115497611.1">
    <property type="nucleotide sequence ID" value="NZ_QRBE01000027.1"/>
</dbReference>
<dbReference type="EMBL" id="QRBE01000027">
    <property type="protein sequence ID" value="RDS78739.1"/>
    <property type="molecule type" value="Genomic_DNA"/>
</dbReference>
<feature type="domain" description="Trimeric autotransporter adhesin YadA-like stalk" evidence="2">
    <location>
        <begin position="622"/>
        <end position="658"/>
    </location>
</feature>
<evidence type="ECO:0000259" key="2">
    <source>
        <dbReference type="Pfam" id="PF05662"/>
    </source>
</evidence>
<feature type="domain" description="Trimeric autotransporter adhesin YadA-like stalk" evidence="2">
    <location>
        <begin position="399"/>
        <end position="439"/>
    </location>
</feature>
<protein>
    <submittedName>
        <fullName evidence="3">Uncharacterized protein</fullName>
    </submittedName>
</protein>
<name>A0A370WRD7_9GAMM</name>
<evidence type="ECO:0000313" key="3">
    <source>
        <dbReference type="EMBL" id="RDS78739.1"/>
    </source>
</evidence>
<dbReference type="CDD" id="cd12820">
    <property type="entry name" value="LbR_YadA-like"/>
    <property type="match status" value="1"/>
</dbReference>
<feature type="domain" description="Trimeric autotransporter adhesin YadA-like head" evidence="1">
    <location>
        <begin position="592"/>
        <end position="616"/>
    </location>
</feature>
<dbReference type="GO" id="GO:0019867">
    <property type="term" value="C:outer membrane"/>
    <property type="evidence" value="ECO:0007669"/>
    <property type="project" value="InterPro"/>
</dbReference>
<feature type="domain" description="Trimeric autotransporter adhesin YadA-like stalk" evidence="2">
    <location>
        <begin position="172"/>
        <end position="213"/>
    </location>
</feature>
<dbReference type="Pfam" id="PF05662">
    <property type="entry name" value="YadA_stalk"/>
    <property type="match status" value="7"/>
</dbReference>
<feature type="domain" description="Trimeric autotransporter adhesin YadA-like head" evidence="1">
    <location>
        <begin position="700"/>
        <end position="723"/>
    </location>
</feature>